<dbReference type="InterPro" id="IPR011009">
    <property type="entry name" value="Kinase-like_dom_sf"/>
</dbReference>
<keyword evidence="3" id="KW-1185">Reference proteome</keyword>
<evidence type="ECO:0000313" key="4">
    <source>
        <dbReference type="WBParaSite" id="ASIM_0000198901-mRNA-1"/>
    </source>
</evidence>
<dbReference type="Gene3D" id="1.10.510.10">
    <property type="entry name" value="Transferase(Phosphotransferase) domain 1"/>
    <property type="match status" value="1"/>
</dbReference>
<dbReference type="GO" id="GO:0004672">
    <property type="term" value="F:protein kinase activity"/>
    <property type="evidence" value="ECO:0007669"/>
    <property type="project" value="InterPro"/>
</dbReference>
<protein>
    <submittedName>
        <fullName evidence="4">Protein kinase domain-containing protein</fullName>
    </submittedName>
</protein>
<evidence type="ECO:0000259" key="1">
    <source>
        <dbReference type="PROSITE" id="PS50011"/>
    </source>
</evidence>
<dbReference type="InterPro" id="IPR050235">
    <property type="entry name" value="CK1_Ser-Thr_kinase"/>
</dbReference>
<dbReference type="OrthoDB" id="5979581at2759"/>
<dbReference type="EMBL" id="UYRR01002215">
    <property type="protein sequence ID" value="VDK19373.1"/>
    <property type="molecule type" value="Genomic_DNA"/>
</dbReference>
<gene>
    <name evidence="2" type="ORF">ASIM_LOCUS1859</name>
</gene>
<dbReference type="PROSITE" id="PS50011">
    <property type="entry name" value="PROTEIN_KINASE_DOM"/>
    <property type="match status" value="1"/>
</dbReference>
<accession>A0A0M3J377</accession>
<organism evidence="4">
    <name type="scientific">Anisakis simplex</name>
    <name type="common">Herring worm</name>
    <dbReference type="NCBI Taxonomy" id="6269"/>
    <lineage>
        <taxon>Eukaryota</taxon>
        <taxon>Metazoa</taxon>
        <taxon>Ecdysozoa</taxon>
        <taxon>Nematoda</taxon>
        <taxon>Chromadorea</taxon>
        <taxon>Rhabditida</taxon>
        <taxon>Spirurina</taxon>
        <taxon>Ascaridomorpha</taxon>
        <taxon>Ascaridoidea</taxon>
        <taxon>Anisakidae</taxon>
        <taxon>Anisakis</taxon>
        <taxon>Anisakis simplex complex</taxon>
    </lineage>
</organism>
<reference evidence="4" key="1">
    <citation type="submission" date="2017-02" db="UniProtKB">
        <authorList>
            <consortium name="WormBaseParasite"/>
        </authorList>
    </citation>
    <scope>IDENTIFICATION</scope>
</reference>
<feature type="domain" description="Protein kinase" evidence="1">
    <location>
        <begin position="21"/>
        <end position="142"/>
    </location>
</feature>
<dbReference type="AlphaFoldDB" id="A0A0M3J377"/>
<sequence length="142" mass="15871">MSDKSDRTVVLLNEKDIVADWRVTRKLGEGGCGVVFEETSNSVRPRGRFAMKVESRCIDRDEQLLRAEAAVLKRMRNSKHGPHLITAGRTASFNFLLMDLLGRSLNELVKATPKRMFSVETVLKIAVQTLAVSHIVSSTPDF</sequence>
<dbReference type="SUPFAM" id="SSF56112">
    <property type="entry name" value="Protein kinase-like (PK-like)"/>
    <property type="match status" value="1"/>
</dbReference>
<dbReference type="WBParaSite" id="ASIM_0000198901-mRNA-1">
    <property type="protein sequence ID" value="ASIM_0000198901-mRNA-1"/>
    <property type="gene ID" value="ASIM_0000198901"/>
</dbReference>
<reference evidence="2 3" key="2">
    <citation type="submission" date="2018-11" db="EMBL/GenBank/DDBJ databases">
        <authorList>
            <consortium name="Pathogen Informatics"/>
        </authorList>
    </citation>
    <scope>NUCLEOTIDE SEQUENCE [LARGE SCALE GENOMIC DNA]</scope>
</reference>
<dbReference type="InterPro" id="IPR000719">
    <property type="entry name" value="Prot_kinase_dom"/>
</dbReference>
<name>A0A0M3J377_ANISI</name>
<dbReference type="Proteomes" id="UP000267096">
    <property type="component" value="Unassembled WGS sequence"/>
</dbReference>
<evidence type="ECO:0000313" key="3">
    <source>
        <dbReference type="Proteomes" id="UP000267096"/>
    </source>
</evidence>
<proteinExistence type="predicted"/>
<dbReference type="PANTHER" id="PTHR11909">
    <property type="entry name" value="CASEIN KINASE-RELATED"/>
    <property type="match status" value="1"/>
</dbReference>
<dbReference type="GO" id="GO:0005524">
    <property type="term" value="F:ATP binding"/>
    <property type="evidence" value="ECO:0007669"/>
    <property type="project" value="InterPro"/>
</dbReference>
<evidence type="ECO:0000313" key="2">
    <source>
        <dbReference type="EMBL" id="VDK19373.1"/>
    </source>
</evidence>